<reference evidence="2" key="1">
    <citation type="journal article" date="2022" name="Int. J. Mol. Sci.">
        <title>Draft Genome of Tanacetum Coccineum: Genomic Comparison of Closely Related Tanacetum-Family Plants.</title>
        <authorList>
            <person name="Yamashiro T."/>
            <person name="Shiraishi A."/>
            <person name="Nakayama K."/>
            <person name="Satake H."/>
        </authorList>
    </citation>
    <scope>NUCLEOTIDE SEQUENCE</scope>
</reference>
<name>A0ABQ5BQG7_9ASTR</name>
<gene>
    <name evidence="2" type="ORF">Tco_0875776</name>
</gene>
<accession>A0ABQ5BQG7</accession>
<reference evidence="2" key="2">
    <citation type="submission" date="2022-01" db="EMBL/GenBank/DDBJ databases">
        <authorList>
            <person name="Yamashiro T."/>
            <person name="Shiraishi A."/>
            <person name="Satake H."/>
            <person name="Nakayama K."/>
        </authorList>
    </citation>
    <scope>NUCLEOTIDE SEQUENCE</scope>
</reference>
<feature type="compositionally biased region" description="Low complexity" evidence="1">
    <location>
        <begin position="119"/>
        <end position="138"/>
    </location>
</feature>
<sequence length="290" mass="31797">LMQDKKPDLSFFHVFGALCYPTNNNDDLGKLDEKADIAMASEQFSSGPGLHSMTPATSSSRLVPNTVSQQPCIPPPRDDWDHLFQPMFDEYFTPPSIVVSLIQEAAAPRAMDLADSPVSTSIDQDASSSKSPSQGSSSNVRQTHTPFENLGKWTKDHPITNGFAAALAVLIIGASQSRQHGKSKPVLIWSVWVPFPDVGFGSFWLGDVDLLLVTFDSQLKIFDSLLNNHASGEHSQSYSKVRNIIAREIGEPVLNNKEQHVFDVVHTKSWEVAFLECVKVVIGSSPCAYP</sequence>
<feature type="region of interest" description="Disordered" evidence="1">
    <location>
        <begin position="46"/>
        <end position="68"/>
    </location>
</feature>
<dbReference type="EMBL" id="BQNB010013527">
    <property type="protein sequence ID" value="GJT17070.1"/>
    <property type="molecule type" value="Genomic_DNA"/>
</dbReference>
<feature type="compositionally biased region" description="Polar residues" evidence="1">
    <location>
        <begin position="54"/>
        <end position="68"/>
    </location>
</feature>
<dbReference type="Proteomes" id="UP001151760">
    <property type="component" value="Unassembled WGS sequence"/>
</dbReference>
<evidence type="ECO:0000313" key="2">
    <source>
        <dbReference type="EMBL" id="GJT17070.1"/>
    </source>
</evidence>
<feature type="region of interest" description="Disordered" evidence="1">
    <location>
        <begin position="116"/>
        <end position="144"/>
    </location>
</feature>
<evidence type="ECO:0000313" key="3">
    <source>
        <dbReference type="Proteomes" id="UP001151760"/>
    </source>
</evidence>
<protein>
    <recommendedName>
        <fullName evidence="4">Integrase, catalytic region, zinc finger, CCHC-type, peptidase aspartic, catalytic</fullName>
    </recommendedName>
</protein>
<comment type="caution">
    <text evidence="2">The sequence shown here is derived from an EMBL/GenBank/DDBJ whole genome shotgun (WGS) entry which is preliminary data.</text>
</comment>
<organism evidence="2 3">
    <name type="scientific">Tanacetum coccineum</name>
    <dbReference type="NCBI Taxonomy" id="301880"/>
    <lineage>
        <taxon>Eukaryota</taxon>
        <taxon>Viridiplantae</taxon>
        <taxon>Streptophyta</taxon>
        <taxon>Embryophyta</taxon>
        <taxon>Tracheophyta</taxon>
        <taxon>Spermatophyta</taxon>
        <taxon>Magnoliopsida</taxon>
        <taxon>eudicotyledons</taxon>
        <taxon>Gunneridae</taxon>
        <taxon>Pentapetalae</taxon>
        <taxon>asterids</taxon>
        <taxon>campanulids</taxon>
        <taxon>Asterales</taxon>
        <taxon>Asteraceae</taxon>
        <taxon>Asteroideae</taxon>
        <taxon>Anthemideae</taxon>
        <taxon>Anthemidinae</taxon>
        <taxon>Tanacetum</taxon>
    </lineage>
</organism>
<evidence type="ECO:0000256" key="1">
    <source>
        <dbReference type="SAM" id="MobiDB-lite"/>
    </source>
</evidence>
<feature type="non-terminal residue" evidence="2">
    <location>
        <position position="1"/>
    </location>
</feature>
<keyword evidence="3" id="KW-1185">Reference proteome</keyword>
<evidence type="ECO:0008006" key="4">
    <source>
        <dbReference type="Google" id="ProtNLM"/>
    </source>
</evidence>
<proteinExistence type="predicted"/>